<organism evidence="18 19">
    <name type="scientific">Pseudoalteromonas phenolica</name>
    <dbReference type="NCBI Taxonomy" id="161398"/>
    <lineage>
        <taxon>Bacteria</taxon>
        <taxon>Pseudomonadati</taxon>
        <taxon>Pseudomonadota</taxon>
        <taxon>Gammaproteobacteria</taxon>
        <taxon>Alteromonadales</taxon>
        <taxon>Pseudoalteromonadaceae</taxon>
        <taxon>Pseudoalteromonas</taxon>
    </lineage>
</organism>
<dbReference type="AlphaFoldDB" id="A0A0S2K6Z1"/>
<keyword evidence="12 16" id="KW-0406">Ion transport</keyword>
<dbReference type="GO" id="GO:0015081">
    <property type="term" value="F:sodium ion transmembrane transporter activity"/>
    <property type="evidence" value="ECO:0007669"/>
    <property type="project" value="UniProtKB-UniRule"/>
</dbReference>
<feature type="transmembrane region" description="Helical" evidence="16 17">
    <location>
        <begin position="12"/>
        <end position="32"/>
    </location>
</feature>
<dbReference type="STRING" id="161398.PP2015_3485"/>
<keyword evidence="19" id="KW-1185">Reference proteome</keyword>
<evidence type="ECO:0000256" key="11">
    <source>
        <dbReference type="ARBA" id="ARBA00023053"/>
    </source>
</evidence>
<dbReference type="GO" id="GO:0036376">
    <property type="term" value="P:sodium ion export across plasma membrane"/>
    <property type="evidence" value="ECO:0007669"/>
    <property type="project" value="InterPro"/>
</dbReference>
<dbReference type="EC" id="7.2.4.2" evidence="16"/>
<keyword evidence="7 16" id="KW-1003">Cell membrane</keyword>
<dbReference type="HAMAP" id="MF_00404">
    <property type="entry name" value="OadG"/>
    <property type="match status" value="1"/>
</dbReference>
<comment type="function">
    <text evidence="2 16 17">Catalyzes the decarboxylation of oxaloacetate coupled to Na(+) translocation.</text>
</comment>
<dbReference type="PATRIC" id="fig|161398.10.peg.3551"/>
<evidence type="ECO:0000256" key="6">
    <source>
        <dbReference type="ARBA" id="ARBA00022448"/>
    </source>
</evidence>
<evidence type="ECO:0000256" key="4">
    <source>
        <dbReference type="ARBA" id="ARBA00005844"/>
    </source>
</evidence>
<evidence type="ECO:0000256" key="5">
    <source>
        <dbReference type="ARBA" id="ARBA00011869"/>
    </source>
</evidence>
<dbReference type="GO" id="GO:0015451">
    <property type="term" value="F:decarboxylation-driven active transmembrane transporter activity"/>
    <property type="evidence" value="ECO:0007669"/>
    <property type="project" value="UniProtKB-EC"/>
</dbReference>
<dbReference type="EMBL" id="CP013188">
    <property type="protein sequence ID" value="ALO43960.1"/>
    <property type="molecule type" value="Genomic_DNA"/>
</dbReference>
<keyword evidence="6 16" id="KW-0813">Transport</keyword>
<evidence type="ECO:0000256" key="8">
    <source>
        <dbReference type="ARBA" id="ARBA00022692"/>
    </source>
</evidence>
<evidence type="ECO:0000256" key="14">
    <source>
        <dbReference type="ARBA" id="ARBA00023201"/>
    </source>
</evidence>
<dbReference type="InterPro" id="IPR005899">
    <property type="entry name" value="Na_pump_deCOase"/>
</dbReference>
<evidence type="ECO:0000256" key="9">
    <source>
        <dbReference type="ARBA" id="ARBA00022967"/>
    </source>
</evidence>
<comment type="similarity">
    <text evidence="4 16 17">Belongs to the OadG family.</text>
</comment>
<comment type="subunit">
    <text evidence="5 16">Heterotrimer of an alpha, a beta and a gamma subunit.</text>
</comment>
<comment type="cofactor">
    <cofactor evidence="1 16 17">
        <name>Na(+)</name>
        <dbReference type="ChEBI" id="CHEBI:29101"/>
    </cofactor>
</comment>
<keyword evidence="14 16" id="KW-0739">Sodium transport</keyword>
<accession>A0A0S2K6Z1</accession>
<sequence>MDIGALLLEAASLMLTGMVGVFAFLSILIFAVSKLSLVAGGDEPTKPQRQPAKRPVSNGVPNAHIAAISAAVAQYRTK</sequence>
<proteinExistence type="inferred from homology"/>
<comment type="subcellular location">
    <subcellularLocation>
        <location evidence="3 16 17">Cell membrane</location>
        <topology evidence="3 16 17">Single-pass membrane protein</topology>
    </subcellularLocation>
</comment>
<evidence type="ECO:0000256" key="16">
    <source>
        <dbReference type="HAMAP-Rule" id="MF_00404"/>
    </source>
</evidence>
<keyword evidence="10 16" id="KW-1133">Transmembrane helix</keyword>
<evidence type="ECO:0000256" key="3">
    <source>
        <dbReference type="ARBA" id="ARBA00004162"/>
    </source>
</evidence>
<keyword evidence="11 16" id="KW-0915">Sodium</keyword>
<keyword evidence="8 16" id="KW-0812">Transmembrane</keyword>
<name>A0A0S2K6Z1_9GAMM</name>
<evidence type="ECO:0000256" key="15">
    <source>
        <dbReference type="ARBA" id="ARBA00048176"/>
    </source>
</evidence>
<evidence type="ECO:0000256" key="1">
    <source>
        <dbReference type="ARBA" id="ARBA00001959"/>
    </source>
</evidence>
<keyword evidence="13 16" id="KW-0472">Membrane</keyword>
<dbReference type="InterPro" id="IPR023424">
    <property type="entry name" value="OadG"/>
</dbReference>
<evidence type="ECO:0000256" key="12">
    <source>
        <dbReference type="ARBA" id="ARBA00023065"/>
    </source>
</evidence>
<dbReference type="RefSeq" id="WP_058031821.1">
    <property type="nucleotide sequence ID" value="NZ_CP013188.1"/>
</dbReference>
<reference evidence="18 19" key="1">
    <citation type="submission" date="2015-11" db="EMBL/GenBank/DDBJ databases">
        <authorList>
            <person name="Zhang Y."/>
            <person name="Guo Z."/>
        </authorList>
    </citation>
    <scope>NUCLEOTIDE SEQUENCE [LARGE SCALE GENOMIC DNA]</scope>
    <source>
        <strain evidence="18 19">KCTC 12086</strain>
    </source>
</reference>
<evidence type="ECO:0000256" key="7">
    <source>
        <dbReference type="ARBA" id="ARBA00022475"/>
    </source>
</evidence>
<evidence type="ECO:0000256" key="2">
    <source>
        <dbReference type="ARBA" id="ARBA00003002"/>
    </source>
</evidence>
<dbReference type="NCBIfam" id="TIGR01195">
    <property type="entry name" value="oadG_fam"/>
    <property type="match status" value="1"/>
</dbReference>
<evidence type="ECO:0000313" key="18">
    <source>
        <dbReference type="EMBL" id="ALO43960.1"/>
    </source>
</evidence>
<dbReference type="GO" id="GO:0005886">
    <property type="term" value="C:plasma membrane"/>
    <property type="evidence" value="ECO:0007669"/>
    <property type="project" value="UniProtKB-SubCell"/>
</dbReference>
<dbReference type="KEGG" id="pphe:PP2015_3485"/>
<evidence type="ECO:0000256" key="10">
    <source>
        <dbReference type="ARBA" id="ARBA00022989"/>
    </source>
</evidence>
<dbReference type="OrthoDB" id="6215597at2"/>
<comment type="catalytic activity">
    <reaction evidence="15 16 17">
        <text>oxaloacetate + 2 Na(+)(in) + H(+) = pyruvate + 2 Na(+)(out) + CO2</text>
        <dbReference type="Rhea" id="RHEA:57724"/>
        <dbReference type="ChEBI" id="CHEBI:15361"/>
        <dbReference type="ChEBI" id="CHEBI:15378"/>
        <dbReference type="ChEBI" id="CHEBI:16452"/>
        <dbReference type="ChEBI" id="CHEBI:16526"/>
        <dbReference type="ChEBI" id="CHEBI:29101"/>
        <dbReference type="EC" id="7.2.4.2"/>
    </reaction>
</comment>
<evidence type="ECO:0000256" key="13">
    <source>
        <dbReference type="ARBA" id="ARBA00023136"/>
    </source>
</evidence>
<dbReference type="Pfam" id="PF04277">
    <property type="entry name" value="OAD_gamma"/>
    <property type="match status" value="1"/>
</dbReference>
<gene>
    <name evidence="16" type="primary">oadG</name>
    <name evidence="18" type="ORF">PP2015_3485</name>
</gene>
<evidence type="ECO:0000313" key="19">
    <source>
        <dbReference type="Proteomes" id="UP000061457"/>
    </source>
</evidence>
<dbReference type="Proteomes" id="UP000061457">
    <property type="component" value="Chromosome II"/>
</dbReference>
<dbReference type="GO" id="GO:0008948">
    <property type="term" value="F:oxaloacetate decarboxylase activity"/>
    <property type="evidence" value="ECO:0007669"/>
    <property type="project" value="UniProtKB-UniRule"/>
</dbReference>
<keyword evidence="9 16" id="KW-1278">Translocase</keyword>
<protein>
    <recommendedName>
        <fullName evidence="16">Probable oxaloacetate decarboxylase gamma chain</fullName>
        <ecNumber evidence="16">7.2.4.2</ecNumber>
    </recommendedName>
</protein>
<evidence type="ECO:0000256" key="17">
    <source>
        <dbReference type="RuleBase" id="RU004278"/>
    </source>
</evidence>